<reference evidence="2 3" key="1">
    <citation type="journal article" date="2019" name="Emerg. Microbes Infect.">
        <title>Comprehensive subspecies identification of 175 nontuberculous mycobacteria species based on 7547 genomic profiles.</title>
        <authorList>
            <person name="Matsumoto Y."/>
            <person name="Kinjo T."/>
            <person name="Motooka D."/>
            <person name="Nabeya D."/>
            <person name="Jung N."/>
            <person name="Uechi K."/>
            <person name="Horii T."/>
            <person name="Iida T."/>
            <person name="Fujita J."/>
            <person name="Nakamura S."/>
        </authorList>
    </citation>
    <scope>NUCLEOTIDE SEQUENCE [LARGE SCALE GENOMIC DNA]</scope>
    <source>
        <strain evidence="2 3">JCM 6396</strain>
    </source>
</reference>
<sequence>MPFPHPMFCSGPDTDTGTNNAMTPTSRAATPAANNTCRSFMLRVIAQFRFRETRSVTRHPATGVGVTPASVLS</sequence>
<evidence type="ECO:0000256" key="1">
    <source>
        <dbReference type="SAM" id="MobiDB-lite"/>
    </source>
</evidence>
<gene>
    <name evidence="2" type="ORF">MDUV_44990</name>
</gene>
<keyword evidence="3" id="KW-1185">Reference proteome</keyword>
<organism evidence="2 3">
    <name type="scientific">Mycolicibacterium duvalii</name>
    <dbReference type="NCBI Taxonomy" id="39688"/>
    <lineage>
        <taxon>Bacteria</taxon>
        <taxon>Bacillati</taxon>
        <taxon>Actinomycetota</taxon>
        <taxon>Actinomycetes</taxon>
        <taxon>Mycobacteriales</taxon>
        <taxon>Mycobacteriaceae</taxon>
        <taxon>Mycolicibacterium</taxon>
    </lineage>
</organism>
<proteinExistence type="predicted"/>
<name>A0A7I7K7V5_9MYCO</name>
<feature type="region of interest" description="Disordered" evidence="1">
    <location>
        <begin position="1"/>
        <end position="30"/>
    </location>
</feature>
<accession>A0A7I7K7V5</accession>
<dbReference type="EMBL" id="AP022563">
    <property type="protein sequence ID" value="BBX19639.1"/>
    <property type="molecule type" value="Genomic_DNA"/>
</dbReference>
<evidence type="ECO:0000313" key="2">
    <source>
        <dbReference type="EMBL" id="BBX19639.1"/>
    </source>
</evidence>
<dbReference type="AlphaFoldDB" id="A0A7I7K7V5"/>
<evidence type="ECO:0000313" key="3">
    <source>
        <dbReference type="Proteomes" id="UP000467006"/>
    </source>
</evidence>
<dbReference type="Proteomes" id="UP000467006">
    <property type="component" value="Chromosome"/>
</dbReference>
<protein>
    <submittedName>
        <fullName evidence="2">Uncharacterized protein</fullName>
    </submittedName>
</protein>
<feature type="compositionally biased region" description="Polar residues" evidence="1">
    <location>
        <begin position="13"/>
        <end position="30"/>
    </location>
</feature>
<dbReference type="KEGG" id="mdu:MDUV_44990"/>